<dbReference type="AlphaFoldDB" id="A0A512D887"/>
<proteinExistence type="predicted"/>
<protein>
    <submittedName>
        <fullName evidence="1">Uncharacterized protein</fullName>
    </submittedName>
</protein>
<name>A0A512D887_9CELL</name>
<organism evidence="1 2">
    <name type="scientific">Cellulomonas aerilata</name>
    <dbReference type="NCBI Taxonomy" id="515326"/>
    <lineage>
        <taxon>Bacteria</taxon>
        <taxon>Bacillati</taxon>
        <taxon>Actinomycetota</taxon>
        <taxon>Actinomycetes</taxon>
        <taxon>Micrococcales</taxon>
        <taxon>Cellulomonadaceae</taxon>
        <taxon>Cellulomonas</taxon>
    </lineage>
</organism>
<dbReference type="Proteomes" id="UP000321181">
    <property type="component" value="Unassembled WGS sequence"/>
</dbReference>
<dbReference type="EMBL" id="BJYY01000001">
    <property type="protein sequence ID" value="GEO32712.1"/>
    <property type="molecule type" value="Genomic_DNA"/>
</dbReference>
<keyword evidence="2" id="KW-1185">Reference proteome</keyword>
<reference evidence="1 2" key="1">
    <citation type="submission" date="2019-07" db="EMBL/GenBank/DDBJ databases">
        <title>Whole genome shotgun sequence of Cellulomonas aerilata NBRC 106308.</title>
        <authorList>
            <person name="Hosoyama A."/>
            <person name="Uohara A."/>
            <person name="Ohji S."/>
            <person name="Ichikawa N."/>
        </authorList>
    </citation>
    <scope>NUCLEOTIDE SEQUENCE [LARGE SCALE GENOMIC DNA]</scope>
    <source>
        <strain evidence="1 2">NBRC 106308</strain>
    </source>
</reference>
<dbReference type="RefSeq" id="WP_186816381.1">
    <property type="nucleotide sequence ID" value="NZ_BAAARM010000001.1"/>
</dbReference>
<evidence type="ECO:0000313" key="1">
    <source>
        <dbReference type="EMBL" id="GEO32712.1"/>
    </source>
</evidence>
<comment type="caution">
    <text evidence="1">The sequence shown here is derived from an EMBL/GenBank/DDBJ whole genome shotgun (WGS) entry which is preliminary data.</text>
</comment>
<accession>A0A512D887</accession>
<gene>
    <name evidence="1" type="ORF">CAE01nite_04370</name>
</gene>
<evidence type="ECO:0000313" key="2">
    <source>
        <dbReference type="Proteomes" id="UP000321181"/>
    </source>
</evidence>
<sequence length="152" mass="16203">MTVVPIERTVDSVKDLRDTHRSLRAERLRVTGWRRLVRARMGLVPEPLADAAGQTPGRTLRQTLAPGGYGDLPLPVGLLEAVGTGGPEGGGDRLESLRALDRRLAAYESTVAAAMRGVADELVERALVDGLPGVVHARPTAPSPMGHTVTWT</sequence>